<dbReference type="OrthoDB" id="10249245at2759"/>
<dbReference type="SMART" id="SM00102">
    <property type="entry name" value="ADF"/>
    <property type="match status" value="1"/>
</dbReference>
<feature type="domain" description="ADF-H" evidence="1">
    <location>
        <begin position="1"/>
        <end position="151"/>
    </location>
</feature>
<dbReference type="InterPro" id="IPR029006">
    <property type="entry name" value="ADF-H/Gelsolin-like_dom_sf"/>
</dbReference>
<dbReference type="Proteomes" id="UP000002872">
    <property type="component" value="Unassembled WGS sequence"/>
</dbReference>
<proteinExistence type="predicted"/>
<dbReference type="GO" id="GO:0003779">
    <property type="term" value="F:actin binding"/>
    <property type="evidence" value="ECO:0007669"/>
    <property type="project" value="InterPro"/>
</dbReference>
<dbReference type="InParanoid" id="I3EFJ7"/>
<organism evidence="2 3">
    <name type="scientific">Nematocida parisii (strain ERTm3)</name>
    <name type="common">Nematode killer fungus</name>
    <dbReference type="NCBI Taxonomy" id="935791"/>
    <lineage>
        <taxon>Eukaryota</taxon>
        <taxon>Fungi</taxon>
        <taxon>Fungi incertae sedis</taxon>
        <taxon>Microsporidia</taxon>
        <taxon>Nematocida</taxon>
    </lineage>
</organism>
<evidence type="ECO:0000259" key="1">
    <source>
        <dbReference type="PROSITE" id="PS51263"/>
    </source>
</evidence>
<protein>
    <recommendedName>
        <fullName evidence="1">ADF-H domain-containing protein</fullName>
    </recommendedName>
</protein>
<dbReference type="AlphaFoldDB" id="I3EFJ7"/>
<dbReference type="VEuPathDB" id="MicrosporidiaDB:NEQG_02066"/>
<evidence type="ECO:0000313" key="3">
    <source>
        <dbReference type="Proteomes" id="UP000002872"/>
    </source>
</evidence>
<evidence type="ECO:0000313" key="2">
    <source>
        <dbReference type="EMBL" id="EIJ87994.1"/>
    </source>
</evidence>
<gene>
    <name evidence="2" type="ORF">NEQG_02066</name>
</gene>
<accession>I3EFJ7</accession>
<dbReference type="OMA" id="STYVIFH"/>
<reference evidence="2" key="1">
    <citation type="submission" date="2011-01" db="EMBL/GenBank/DDBJ databases">
        <title>The Genome Sequence of Nematocida parisii strain ERTm3.</title>
        <authorList>
            <consortium name="The Broad Institute Genome Sequencing Platform"/>
            <consortium name="The Broad Institute Genome Sequencing Center for Infectious Disease"/>
            <person name="Cuomo C."/>
            <person name="Troemel E."/>
            <person name="Young S.K."/>
            <person name="Zeng Q."/>
            <person name="Gargeya S."/>
            <person name="Fitzgerald M."/>
            <person name="Haas B."/>
            <person name="Abouelleil A."/>
            <person name="Alvarado L."/>
            <person name="Arachchi H.M."/>
            <person name="Berlin A."/>
            <person name="Chapman S.B."/>
            <person name="Gearin G."/>
            <person name="Goldberg J."/>
            <person name="Griggs A."/>
            <person name="Gujja S."/>
            <person name="Hansen M."/>
            <person name="Heiman D."/>
            <person name="Howarth C."/>
            <person name="Larimer J."/>
            <person name="Lui A."/>
            <person name="MacDonald P.J.P."/>
            <person name="McCowen C."/>
            <person name="Montmayeur A."/>
            <person name="Murphy C."/>
            <person name="Neiman D."/>
            <person name="Pearson M."/>
            <person name="Priest M."/>
            <person name="Roberts A."/>
            <person name="Saif S."/>
            <person name="Shea T."/>
            <person name="Sisk P."/>
            <person name="Stolte C."/>
            <person name="Sykes S."/>
            <person name="Wortman J."/>
            <person name="Nusbaum C."/>
            <person name="Birren B."/>
        </authorList>
    </citation>
    <scope>NUCLEOTIDE SEQUENCE</scope>
    <source>
        <strain evidence="2">ERTm3</strain>
    </source>
</reference>
<keyword evidence="3" id="KW-1185">Reference proteome</keyword>
<dbReference type="EMBL" id="GL870880">
    <property type="protein sequence ID" value="EIJ87994.1"/>
    <property type="molecule type" value="Genomic_DNA"/>
</dbReference>
<dbReference type="Pfam" id="PF00241">
    <property type="entry name" value="Cofilin_ADF"/>
    <property type="match status" value="1"/>
</dbReference>
<dbReference type="HOGENOM" id="CLU_138659_0_0_1"/>
<dbReference type="Gene3D" id="3.40.20.10">
    <property type="entry name" value="Severin"/>
    <property type="match status" value="1"/>
</dbReference>
<dbReference type="InterPro" id="IPR002108">
    <property type="entry name" value="ADF-H"/>
</dbReference>
<sequence length="156" mass="18314">MAEVGENFNTVLESIEKVRTKELLYMVFRFQGSDTSKYEIKELKDNPTALDKYTVKKENDLQAQFEMFKKQVKDYGCCYALFDFEAHHQDGSPRSVLFLFTLIPDGFTVKEKFLYSFHLQQFVGSLKTAVKLVQINHYDDLNYEHMKQICLNLKKA</sequence>
<dbReference type="PROSITE" id="PS51263">
    <property type="entry name" value="ADF_H"/>
    <property type="match status" value="1"/>
</dbReference>
<dbReference type="SUPFAM" id="SSF55753">
    <property type="entry name" value="Actin depolymerizing proteins"/>
    <property type="match status" value="1"/>
</dbReference>
<name>I3EFJ7_NEMP3</name>